<dbReference type="PROSITE" id="PS51898">
    <property type="entry name" value="TYR_RECOMBINASE"/>
    <property type="match status" value="1"/>
</dbReference>
<dbReference type="InterPro" id="IPR013762">
    <property type="entry name" value="Integrase-like_cat_sf"/>
</dbReference>
<keyword evidence="2" id="KW-1185">Reference proteome</keyword>
<sequence length="131" mass="14869">MNHGKGGHERRVPIAERACQWITVYLEQVRPKLANIESGVTLFLANDGLKYRPQQLTRLASKYVRRAGIKKPGACNLFRHSTATLMHENGADIRYVQEMLGHADISTTQVYTHVTINKLREVYKLCHPANS</sequence>
<dbReference type="Proteomes" id="UP001548189">
    <property type="component" value="Unassembled WGS sequence"/>
</dbReference>
<dbReference type="Pfam" id="PF00589">
    <property type="entry name" value="Phage_integrase"/>
    <property type="match status" value="1"/>
</dbReference>
<organism evidence="1 2">
    <name type="scientific">Aliikangiella maris</name>
    <dbReference type="NCBI Taxonomy" id="3162458"/>
    <lineage>
        <taxon>Bacteria</taxon>
        <taxon>Pseudomonadati</taxon>
        <taxon>Pseudomonadota</taxon>
        <taxon>Gammaproteobacteria</taxon>
        <taxon>Oceanospirillales</taxon>
        <taxon>Pleioneaceae</taxon>
        <taxon>Aliikangiella</taxon>
    </lineage>
</organism>
<dbReference type="InterPro" id="IPR050090">
    <property type="entry name" value="Tyrosine_recombinase_XerCD"/>
</dbReference>
<proteinExistence type="predicted"/>
<gene>
    <name evidence="1" type="ORF">ABVT43_09315</name>
</gene>
<dbReference type="PANTHER" id="PTHR30349">
    <property type="entry name" value="PHAGE INTEGRASE-RELATED"/>
    <property type="match status" value="1"/>
</dbReference>
<dbReference type="Gene3D" id="1.10.443.10">
    <property type="entry name" value="Intergrase catalytic core"/>
    <property type="match status" value="1"/>
</dbReference>
<accession>A0ABV2BUR1</accession>
<dbReference type="InterPro" id="IPR011010">
    <property type="entry name" value="DNA_brk_join_enz"/>
</dbReference>
<evidence type="ECO:0000313" key="1">
    <source>
        <dbReference type="EMBL" id="MET1255322.1"/>
    </source>
</evidence>
<name>A0ABV2BUR1_9GAMM</name>
<reference evidence="1 2" key="1">
    <citation type="submission" date="2024-06" db="EMBL/GenBank/DDBJ databases">
        <authorList>
            <person name="Li F."/>
        </authorList>
    </citation>
    <scope>NUCLEOTIDE SEQUENCE [LARGE SCALE GENOMIC DNA]</scope>
    <source>
        <strain evidence="1 2">GXAS 311</strain>
    </source>
</reference>
<evidence type="ECO:0000313" key="2">
    <source>
        <dbReference type="Proteomes" id="UP001548189"/>
    </source>
</evidence>
<dbReference type="EMBL" id="JBEVCJ010000009">
    <property type="protein sequence ID" value="MET1255322.1"/>
    <property type="molecule type" value="Genomic_DNA"/>
</dbReference>
<protein>
    <submittedName>
        <fullName evidence="1">Tyrosine-type recombinase/integrase</fullName>
    </submittedName>
</protein>
<dbReference type="InterPro" id="IPR002104">
    <property type="entry name" value="Integrase_catalytic"/>
</dbReference>
<dbReference type="SUPFAM" id="SSF56349">
    <property type="entry name" value="DNA breaking-rejoining enzymes"/>
    <property type="match status" value="1"/>
</dbReference>
<dbReference type="PANTHER" id="PTHR30349:SF81">
    <property type="entry name" value="TYROSINE RECOMBINASE XERC"/>
    <property type="match status" value="1"/>
</dbReference>
<comment type="caution">
    <text evidence="1">The sequence shown here is derived from an EMBL/GenBank/DDBJ whole genome shotgun (WGS) entry which is preliminary data.</text>
</comment>